<dbReference type="Gene3D" id="4.10.320.10">
    <property type="entry name" value="E3-binding domain"/>
    <property type="match status" value="1"/>
</dbReference>
<evidence type="ECO:0000259" key="11">
    <source>
        <dbReference type="PROSITE" id="PS50968"/>
    </source>
</evidence>
<evidence type="ECO:0000256" key="5">
    <source>
        <dbReference type="ARBA" id="ARBA00022823"/>
    </source>
</evidence>
<dbReference type="InterPro" id="IPR023213">
    <property type="entry name" value="CAT-like_dom_sf"/>
</dbReference>
<feature type="compositionally biased region" description="Low complexity" evidence="10">
    <location>
        <begin position="245"/>
        <end position="263"/>
    </location>
</feature>
<dbReference type="PROSITE" id="PS50968">
    <property type="entry name" value="BIOTINYL_LIPOYL"/>
    <property type="match status" value="1"/>
</dbReference>
<sequence length="527" mass="56155">MGMGVGMEMERILVRQVRTYGLSRRPGSWRRSVQPVFASWQRHQHQHQHQPRRHFHFSRRADLEKPYLLADIGEGITECQIISWSVKPGDKVEEFDPICEVQSDKATVEITSRFDGTITALHYEEGDVAVVGKPLLNMDIPDDVVASAAGVADKLLAGSGPDPEADVGEPQAVPVGHGDLSAPLPAPTPSPSSKPESEAPVVNQNVALTPAVRHMLKEAQIDPRTVRGTGKDGRITKDDVQRHLSASASTSASSHSEVATPTQTPTPTPTPSAVSAPGDQSVRLTATENAMFKVMTQALSIPHFLFTHKVDITSLNSYRKKANSRAILSQIQPATAATPKLTVLPFILKALSHALKAYPKLNSHLHAGSGSGTDVQLVLKGAHNFGIAVDTPAGLLVPVVTNVQDHSIVSLAAEIARLSELARAGRLAPDQFRNATFSVSNIGAIGGDAVAPIIVPPSVGILGVGALQEVPVFGKDEQGNEALLKREQITLSWSADHRIVDGATVAKAAKLMGSLLEDVQSLSLVAR</sequence>
<dbReference type="EC" id="2.3.1.-" evidence="9"/>
<evidence type="ECO:0000313" key="13">
    <source>
        <dbReference type="EMBL" id="EXJ79921.1"/>
    </source>
</evidence>
<feature type="region of interest" description="Disordered" evidence="10">
    <location>
        <begin position="217"/>
        <end position="279"/>
    </location>
</feature>
<evidence type="ECO:0000256" key="6">
    <source>
        <dbReference type="ARBA" id="ARBA00022946"/>
    </source>
</evidence>
<comment type="caution">
    <text evidence="13">The sequence shown here is derived from an EMBL/GenBank/DDBJ whole genome shotgun (WGS) entry which is preliminary data.</text>
</comment>
<keyword evidence="14" id="KW-1185">Reference proteome</keyword>
<dbReference type="GeneID" id="19172295"/>
<reference evidence="13 14" key="1">
    <citation type="submission" date="2013-03" db="EMBL/GenBank/DDBJ databases">
        <title>The Genome Sequence of Capronia epimyces CBS 606.96.</title>
        <authorList>
            <consortium name="The Broad Institute Genomics Platform"/>
            <person name="Cuomo C."/>
            <person name="de Hoog S."/>
            <person name="Gorbushina A."/>
            <person name="Walker B."/>
            <person name="Young S.K."/>
            <person name="Zeng Q."/>
            <person name="Gargeya S."/>
            <person name="Fitzgerald M."/>
            <person name="Haas B."/>
            <person name="Abouelleil A."/>
            <person name="Allen A.W."/>
            <person name="Alvarado L."/>
            <person name="Arachchi H.M."/>
            <person name="Berlin A.M."/>
            <person name="Chapman S.B."/>
            <person name="Gainer-Dewar J."/>
            <person name="Goldberg J."/>
            <person name="Griggs A."/>
            <person name="Gujja S."/>
            <person name="Hansen M."/>
            <person name="Howarth C."/>
            <person name="Imamovic A."/>
            <person name="Ireland A."/>
            <person name="Larimer J."/>
            <person name="McCowan C."/>
            <person name="Murphy C."/>
            <person name="Pearson M."/>
            <person name="Poon T.W."/>
            <person name="Priest M."/>
            <person name="Roberts A."/>
            <person name="Saif S."/>
            <person name="Shea T."/>
            <person name="Sisk P."/>
            <person name="Sykes S."/>
            <person name="Wortman J."/>
            <person name="Nusbaum C."/>
            <person name="Birren B."/>
        </authorList>
    </citation>
    <scope>NUCLEOTIDE SEQUENCE [LARGE SCALE GENOMIC DNA]</scope>
    <source>
        <strain evidence="13 14">CBS 606.96</strain>
    </source>
</reference>
<feature type="domain" description="Lipoyl-binding" evidence="11">
    <location>
        <begin position="60"/>
        <end position="139"/>
    </location>
</feature>
<keyword evidence="6" id="KW-0809">Transit peptide</keyword>
<keyword evidence="5 9" id="KW-0450">Lipoyl</keyword>
<evidence type="ECO:0000256" key="3">
    <source>
        <dbReference type="ARBA" id="ARBA00007317"/>
    </source>
</evidence>
<organism evidence="13 14">
    <name type="scientific">Capronia epimyces CBS 606.96</name>
    <dbReference type="NCBI Taxonomy" id="1182542"/>
    <lineage>
        <taxon>Eukaryota</taxon>
        <taxon>Fungi</taxon>
        <taxon>Dikarya</taxon>
        <taxon>Ascomycota</taxon>
        <taxon>Pezizomycotina</taxon>
        <taxon>Eurotiomycetes</taxon>
        <taxon>Chaetothyriomycetidae</taxon>
        <taxon>Chaetothyriales</taxon>
        <taxon>Herpotrichiellaceae</taxon>
        <taxon>Capronia</taxon>
    </lineage>
</organism>
<dbReference type="FunFam" id="2.40.50.100:FF:000013">
    <property type="entry name" value="Dihydrolipoamide acetyltransferase component of pyruvate dehydrogenase complex"/>
    <property type="match status" value="1"/>
</dbReference>
<comment type="subcellular location">
    <subcellularLocation>
        <location evidence="2">Mitochondrion matrix</location>
    </subcellularLocation>
</comment>
<dbReference type="InterPro" id="IPR036625">
    <property type="entry name" value="E3-bd_dom_sf"/>
</dbReference>
<feature type="domain" description="Peripheral subunit-binding (PSBD)" evidence="12">
    <location>
        <begin position="207"/>
        <end position="244"/>
    </location>
</feature>
<comment type="cofactor">
    <cofactor evidence="1 9">
        <name>(R)-lipoate</name>
        <dbReference type="ChEBI" id="CHEBI:83088"/>
    </cofactor>
</comment>
<dbReference type="Pfam" id="PF00364">
    <property type="entry name" value="Biotin_lipoyl"/>
    <property type="match status" value="1"/>
</dbReference>
<feature type="region of interest" description="Disordered" evidence="10">
    <location>
        <begin position="156"/>
        <end position="200"/>
    </location>
</feature>
<dbReference type="GO" id="GO:0031405">
    <property type="term" value="F:lipoic acid binding"/>
    <property type="evidence" value="ECO:0007669"/>
    <property type="project" value="TreeGrafter"/>
</dbReference>
<dbReference type="CDD" id="cd06849">
    <property type="entry name" value="lipoyl_domain"/>
    <property type="match status" value="1"/>
</dbReference>
<dbReference type="eggNOG" id="KOG0558">
    <property type="taxonomic scope" value="Eukaryota"/>
</dbReference>
<dbReference type="Proteomes" id="UP000019478">
    <property type="component" value="Unassembled WGS sequence"/>
</dbReference>
<dbReference type="InterPro" id="IPR011053">
    <property type="entry name" value="Single_hybrid_motif"/>
</dbReference>
<dbReference type="AlphaFoldDB" id="W9XSI6"/>
<dbReference type="Pfam" id="PF00198">
    <property type="entry name" value="2-oxoacid_dh"/>
    <property type="match status" value="1"/>
</dbReference>
<dbReference type="PANTHER" id="PTHR43178">
    <property type="entry name" value="DIHYDROLIPOAMIDE ACETYLTRANSFERASE COMPONENT OF PYRUVATE DEHYDROGENASE COMPLEX"/>
    <property type="match status" value="1"/>
</dbReference>
<dbReference type="InterPro" id="IPR000089">
    <property type="entry name" value="Biotin_lipoyl"/>
</dbReference>
<dbReference type="Pfam" id="PF02817">
    <property type="entry name" value="E3_binding"/>
    <property type="match status" value="1"/>
</dbReference>
<evidence type="ECO:0000256" key="7">
    <source>
        <dbReference type="ARBA" id="ARBA00023128"/>
    </source>
</evidence>
<name>W9XSI6_9EURO</name>
<dbReference type="HOGENOM" id="CLU_016733_10_0_1"/>
<dbReference type="InterPro" id="IPR004167">
    <property type="entry name" value="PSBD"/>
</dbReference>
<dbReference type="GO" id="GO:0045333">
    <property type="term" value="P:cellular respiration"/>
    <property type="evidence" value="ECO:0007669"/>
    <property type="project" value="UniProtKB-ARBA"/>
</dbReference>
<evidence type="ECO:0000259" key="12">
    <source>
        <dbReference type="PROSITE" id="PS51826"/>
    </source>
</evidence>
<evidence type="ECO:0000256" key="9">
    <source>
        <dbReference type="RuleBase" id="RU003423"/>
    </source>
</evidence>
<dbReference type="STRING" id="1182542.W9XSI6"/>
<protein>
    <recommendedName>
        <fullName evidence="9">Dihydrolipoamide acetyltransferase component of pyruvate dehydrogenase complex</fullName>
        <ecNumber evidence="9">2.3.1.-</ecNumber>
    </recommendedName>
</protein>
<dbReference type="Gene3D" id="3.30.559.10">
    <property type="entry name" value="Chloramphenicol acetyltransferase-like domain"/>
    <property type="match status" value="1"/>
</dbReference>
<comment type="similarity">
    <text evidence="3 9">Belongs to the 2-oxoacid dehydrogenase family.</text>
</comment>
<dbReference type="InterPro" id="IPR001078">
    <property type="entry name" value="2-oxoacid_DH_actylTfrase"/>
</dbReference>
<dbReference type="GO" id="GO:0005759">
    <property type="term" value="C:mitochondrial matrix"/>
    <property type="evidence" value="ECO:0007669"/>
    <property type="project" value="UniProtKB-SubCell"/>
</dbReference>
<dbReference type="OrthoDB" id="15567at2759"/>
<feature type="compositionally biased region" description="Basic and acidic residues" evidence="10">
    <location>
        <begin position="217"/>
        <end position="242"/>
    </location>
</feature>
<dbReference type="FunFam" id="3.30.559.10:FF:000007">
    <property type="entry name" value="Dihydrolipoamide acetyltransferase component of pyruvate dehydrogenase complex"/>
    <property type="match status" value="1"/>
</dbReference>
<evidence type="ECO:0000256" key="10">
    <source>
        <dbReference type="SAM" id="MobiDB-lite"/>
    </source>
</evidence>
<evidence type="ECO:0000256" key="8">
    <source>
        <dbReference type="ARBA" id="ARBA00023315"/>
    </source>
</evidence>
<keyword evidence="4 9" id="KW-0808">Transferase</keyword>
<dbReference type="PROSITE" id="PS00189">
    <property type="entry name" value="LIPOYL"/>
    <property type="match status" value="1"/>
</dbReference>
<dbReference type="InterPro" id="IPR003016">
    <property type="entry name" value="2-oxoA_DH_lipoyl-BS"/>
</dbReference>
<evidence type="ECO:0000313" key="14">
    <source>
        <dbReference type="Proteomes" id="UP000019478"/>
    </source>
</evidence>
<keyword evidence="8 9" id="KW-0012">Acyltransferase</keyword>
<evidence type="ECO:0000256" key="4">
    <source>
        <dbReference type="ARBA" id="ARBA00022679"/>
    </source>
</evidence>
<keyword evidence="7" id="KW-0496">Mitochondrion</keyword>
<dbReference type="SUPFAM" id="SSF51230">
    <property type="entry name" value="Single hybrid motif"/>
    <property type="match status" value="1"/>
</dbReference>
<evidence type="ECO:0000256" key="2">
    <source>
        <dbReference type="ARBA" id="ARBA00004305"/>
    </source>
</evidence>
<dbReference type="RefSeq" id="XP_007736495.1">
    <property type="nucleotide sequence ID" value="XM_007738305.1"/>
</dbReference>
<gene>
    <name evidence="13" type="ORF">A1O3_08206</name>
</gene>
<dbReference type="SUPFAM" id="SSF47005">
    <property type="entry name" value="Peripheral subunit-binding domain of 2-oxo acid dehydrogenase complex"/>
    <property type="match status" value="1"/>
</dbReference>
<accession>W9XSI6</accession>
<dbReference type="SUPFAM" id="SSF52777">
    <property type="entry name" value="CoA-dependent acyltransferases"/>
    <property type="match status" value="1"/>
</dbReference>
<dbReference type="GO" id="GO:0016407">
    <property type="term" value="F:acetyltransferase activity"/>
    <property type="evidence" value="ECO:0007669"/>
    <property type="project" value="TreeGrafter"/>
</dbReference>
<dbReference type="PROSITE" id="PS51826">
    <property type="entry name" value="PSBD"/>
    <property type="match status" value="1"/>
</dbReference>
<dbReference type="EMBL" id="AMGY01000007">
    <property type="protein sequence ID" value="EXJ79921.1"/>
    <property type="molecule type" value="Genomic_DNA"/>
</dbReference>
<evidence type="ECO:0000256" key="1">
    <source>
        <dbReference type="ARBA" id="ARBA00001938"/>
    </source>
</evidence>
<proteinExistence type="inferred from homology"/>
<dbReference type="InterPro" id="IPR050743">
    <property type="entry name" value="2-oxoacid_DH_E2_comp"/>
</dbReference>
<dbReference type="Gene3D" id="2.40.50.100">
    <property type="match status" value="1"/>
</dbReference>
<dbReference type="PANTHER" id="PTHR43178:SF5">
    <property type="entry name" value="LIPOAMIDE ACYLTRANSFERASE COMPONENT OF BRANCHED-CHAIN ALPHA-KETO ACID DEHYDROGENASE COMPLEX, MITOCHONDRIAL"/>
    <property type="match status" value="1"/>
</dbReference>